<accession>A0A6G7GVD9</accession>
<gene>
    <name evidence="1" type="ORF">KsCSTR_39450</name>
</gene>
<dbReference type="Proteomes" id="UP000501926">
    <property type="component" value="Chromosome"/>
</dbReference>
<proteinExistence type="predicted"/>
<organism evidence="1 2">
    <name type="scientific">Kuenenia stuttgartiensis</name>
    <dbReference type="NCBI Taxonomy" id="174633"/>
    <lineage>
        <taxon>Bacteria</taxon>
        <taxon>Pseudomonadati</taxon>
        <taxon>Planctomycetota</taxon>
        <taxon>Candidatus Brocadiia</taxon>
        <taxon>Candidatus Brocadiales</taxon>
        <taxon>Candidatus Brocadiaceae</taxon>
        <taxon>Candidatus Kuenenia</taxon>
    </lineage>
</organism>
<evidence type="ECO:0000313" key="1">
    <source>
        <dbReference type="EMBL" id="QII13324.1"/>
    </source>
</evidence>
<dbReference type="EMBL" id="CP049055">
    <property type="protein sequence ID" value="QII13324.1"/>
    <property type="molecule type" value="Genomic_DNA"/>
</dbReference>
<evidence type="ECO:0000313" key="2">
    <source>
        <dbReference type="Proteomes" id="UP000501926"/>
    </source>
</evidence>
<name>A0A6G7GVD9_KUEST</name>
<dbReference type="AlphaFoldDB" id="A0A6G7GVD9"/>
<protein>
    <submittedName>
        <fullName evidence="1">Uncharacterized protein</fullName>
    </submittedName>
</protein>
<reference evidence="1 2" key="1">
    <citation type="submission" date="2020-02" db="EMBL/GenBank/DDBJ databases">
        <title>Newly sequenced genome of strain CSTR1 showed variability in Candidatus Kuenenia stuttgartiensis genomes.</title>
        <authorList>
            <person name="Ding C."/>
            <person name="Adrian L."/>
        </authorList>
    </citation>
    <scope>NUCLEOTIDE SEQUENCE [LARGE SCALE GENOMIC DNA]</scope>
    <source>
        <strain evidence="1 2">CSTR1</strain>
    </source>
</reference>
<sequence length="41" mass="4909">MSDFQDKTKEASFEVETKSKTMYYAVDKKKTNNKSEDKLWK</sequence>